<dbReference type="InParanoid" id="A0A0L0HAT3"/>
<name>A0A0L0HAT3_SPIPD</name>
<sequence>MDLPEIALRVFCYLDSISLVRCERVCRDWSSLLIQNENHLWCAFAAALSPVNGRLPHRLEWETWKDIVRLKHAWDKVLPKLTAESRRLHDPAEYLQEAPTIVGEVVVDTTGHNKDRRSKVSVMDSYSSSETRDYIQTQAVGPHIVYAITGISHIGTFDIRASSISAPSIKLPATSFQHPPRLQRVFHSTLIPVHEGMGWMSFWDPRHTDRQGRFRAIDDEYCQGQLYEHLYACFNPRWSDDESETVDARRIVRLWDVKCPSQPILSWNAQLPGHVVDVALNDSLVACAYGSRLDAEAGPIDNAQDTPVFGLEFRSVVTGDLVRSVPALSGVQDVIFLVMTRFYCLVVRAPDDGQLVTVVDLATGNVAHEINLMESFIRTYGGLHVKDDETMLMLWSSSNRLACLDLIRGCWTLHERKRDELFEKWHYGVWVAIEQNEHVCNRVKVLGTNGTIKSSISDKSRFRVIWKAIGGVPSVSPPSWTSECNIILNG</sequence>
<reference evidence="2 3" key="1">
    <citation type="submission" date="2009-08" db="EMBL/GenBank/DDBJ databases">
        <title>The Genome Sequence of Spizellomyces punctatus strain DAOM BR117.</title>
        <authorList>
            <consortium name="The Broad Institute Genome Sequencing Platform"/>
            <person name="Russ C."/>
            <person name="Cuomo C."/>
            <person name="Shea T."/>
            <person name="Young S.K."/>
            <person name="Zeng Q."/>
            <person name="Koehrsen M."/>
            <person name="Haas B."/>
            <person name="Borodovsky M."/>
            <person name="Guigo R."/>
            <person name="Alvarado L."/>
            <person name="Berlin A."/>
            <person name="Bochicchio J."/>
            <person name="Borenstein D."/>
            <person name="Chapman S."/>
            <person name="Chen Z."/>
            <person name="Engels R."/>
            <person name="Freedman E."/>
            <person name="Gellesch M."/>
            <person name="Goldberg J."/>
            <person name="Griggs A."/>
            <person name="Gujja S."/>
            <person name="Heiman D."/>
            <person name="Hepburn T."/>
            <person name="Howarth C."/>
            <person name="Jen D."/>
            <person name="Larson L."/>
            <person name="Lewis B."/>
            <person name="Mehta T."/>
            <person name="Park D."/>
            <person name="Pearson M."/>
            <person name="Roberts A."/>
            <person name="Saif S."/>
            <person name="Shenoy N."/>
            <person name="Sisk P."/>
            <person name="Stolte C."/>
            <person name="Sykes S."/>
            <person name="Thomson T."/>
            <person name="Walk T."/>
            <person name="White J."/>
            <person name="Yandava C."/>
            <person name="Burger G."/>
            <person name="Gray M.W."/>
            <person name="Holland P.W.H."/>
            <person name="King N."/>
            <person name="Lang F.B.F."/>
            <person name="Roger A.J."/>
            <person name="Ruiz-Trillo I."/>
            <person name="Lander E."/>
            <person name="Nusbaum C."/>
        </authorList>
    </citation>
    <scope>NUCLEOTIDE SEQUENCE [LARGE SCALE GENOMIC DNA]</scope>
    <source>
        <strain evidence="2 3">DAOM BR117</strain>
    </source>
</reference>
<dbReference type="AlphaFoldDB" id="A0A0L0HAT3"/>
<dbReference type="Proteomes" id="UP000053201">
    <property type="component" value="Unassembled WGS sequence"/>
</dbReference>
<evidence type="ECO:0000259" key="1">
    <source>
        <dbReference type="Pfam" id="PF12937"/>
    </source>
</evidence>
<dbReference type="Pfam" id="PF12937">
    <property type="entry name" value="F-box-like"/>
    <property type="match status" value="1"/>
</dbReference>
<protein>
    <recommendedName>
        <fullName evidence="1">F-box domain-containing protein</fullName>
    </recommendedName>
</protein>
<proteinExistence type="predicted"/>
<dbReference type="GeneID" id="27689667"/>
<dbReference type="EMBL" id="KQ257460">
    <property type="protein sequence ID" value="KNC98670.1"/>
    <property type="molecule type" value="Genomic_DNA"/>
</dbReference>
<feature type="domain" description="F-box" evidence="1">
    <location>
        <begin position="4"/>
        <end position="41"/>
    </location>
</feature>
<dbReference type="Gene3D" id="1.20.1280.50">
    <property type="match status" value="1"/>
</dbReference>
<accession>A0A0L0HAT3</accession>
<dbReference type="InterPro" id="IPR001810">
    <property type="entry name" value="F-box_dom"/>
</dbReference>
<evidence type="ECO:0000313" key="3">
    <source>
        <dbReference type="Proteomes" id="UP000053201"/>
    </source>
</evidence>
<dbReference type="OrthoDB" id="2136154at2759"/>
<dbReference type="VEuPathDB" id="FungiDB:SPPG_06353"/>
<keyword evidence="3" id="KW-1185">Reference proteome</keyword>
<evidence type="ECO:0000313" key="2">
    <source>
        <dbReference type="EMBL" id="KNC98670.1"/>
    </source>
</evidence>
<organism evidence="2 3">
    <name type="scientific">Spizellomyces punctatus (strain DAOM BR117)</name>
    <dbReference type="NCBI Taxonomy" id="645134"/>
    <lineage>
        <taxon>Eukaryota</taxon>
        <taxon>Fungi</taxon>
        <taxon>Fungi incertae sedis</taxon>
        <taxon>Chytridiomycota</taxon>
        <taxon>Chytridiomycota incertae sedis</taxon>
        <taxon>Chytridiomycetes</taxon>
        <taxon>Spizellomycetales</taxon>
        <taxon>Spizellomycetaceae</taxon>
        <taxon>Spizellomyces</taxon>
    </lineage>
</organism>
<dbReference type="SUPFAM" id="SSF81383">
    <property type="entry name" value="F-box domain"/>
    <property type="match status" value="1"/>
</dbReference>
<dbReference type="RefSeq" id="XP_016606710.1">
    <property type="nucleotide sequence ID" value="XM_016754566.1"/>
</dbReference>
<gene>
    <name evidence="2" type="ORF">SPPG_06353</name>
</gene>
<dbReference type="InterPro" id="IPR036047">
    <property type="entry name" value="F-box-like_dom_sf"/>
</dbReference>